<dbReference type="InterPro" id="IPR009061">
    <property type="entry name" value="DNA-bd_dom_put_sf"/>
</dbReference>
<organism evidence="2 3">
    <name type="scientific">Enhygromyxa salina</name>
    <dbReference type="NCBI Taxonomy" id="215803"/>
    <lineage>
        <taxon>Bacteria</taxon>
        <taxon>Pseudomonadati</taxon>
        <taxon>Myxococcota</taxon>
        <taxon>Polyangia</taxon>
        <taxon>Nannocystales</taxon>
        <taxon>Nannocystaceae</taxon>
        <taxon>Enhygromyxa</taxon>
    </lineage>
</organism>
<protein>
    <submittedName>
        <fullName evidence="2">Helix-turn-helix domain protein</fullName>
    </submittedName>
</protein>
<dbReference type="Proteomes" id="UP000237968">
    <property type="component" value="Unassembled WGS sequence"/>
</dbReference>
<gene>
    <name evidence="2" type="ORF">ENSA5_21020</name>
</gene>
<evidence type="ECO:0000313" key="3">
    <source>
        <dbReference type="Proteomes" id="UP000237968"/>
    </source>
</evidence>
<dbReference type="Pfam" id="PF12728">
    <property type="entry name" value="HTH_17"/>
    <property type="match status" value="1"/>
</dbReference>
<dbReference type="AlphaFoldDB" id="A0A2S9YCA8"/>
<keyword evidence="3" id="KW-1185">Reference proteome</keyword>
<dbReference type="SUPFAM" id="SSF46955">
    <property type="entry name" value="Putative DNA-binding domain"/>
    <property type="match status" value="1"/>
</dbReference>
<reference evidence="2 3" key="1">
    <citation type="submission" date="2018-03" db="EMBL/GenBank/DDBJ databases">
        <title>Draft Genome Sequences of the Obligatory Marine Myxobacteria Enhygromyxa salina SWB005.</title>
        <authorList>
            <person name="Poehlein A."/>
            <person name="Moghaddam J.A."/>
            <person name="Harms H."/>
            <person name="Alanjari M."/>
            <person name="Koenig G.M."/>
            <person name="Daniel R."/>
            <person name="Schaeberle T.F."/>
        </authorList>
    </citation>
    <scope>NUCLEOTIDE SEQUENCE [LARGE SCALE GENOMIC DNA]</scope>
    <source>
        <strain evidence="2 3">SWB005</strain>
    </source>
</reference>
<sequence>MVANSDASPVMTADEVADLLGVDRKSIYAAARRNEIPHRRLGRRYLFSRHAILR</sequence>
<evidence type="ECO:0000259" key="1">
    <source>
        <dbReference type="Pfam" id="PF12728"/>
    </source>
</evidence>
<feature type="domain" description="Helix-turn-helix" evidence="1">
    <location>
        <begin position="10"/>
        <end position="53"/>
    </location>
</feature>
<proteinExistence type="predicted"/>
<comment type="caution">
    <text evidence="2">The sequence shown here is derived from an EMBL/GenBank/DDBJ whole genome shotgun (WGS) entry which is preliminary data.</text>
</comment>
<dbReference type="InterPro" id="IPR010093">
    <property type="entry name" value="SinI_DNA-bd"/>
</dbReference>
<evidence type="ECO:0000313" key="2">
    <source>
        <dbReference type="EMBL" id="PRQ02750.1"/>
    </source>
</evidence>
<accession>A0A2S9YCA8</accession>
<dbReference type="GO" id="GO:0003677">
    <property type="term" value="F:DNA binding"/>
    <property type="evidence" value="ECO:0007669"/>
    <property type="project" value="InterPro"/>
</dbReference>
<dbReference type="EMBL" id="PVNK01000112">
    <property type="protein sequence ID" value="PRQ02750.1"/>
    <property type="molecule type" value="Genomic_DNA"/>
</dbReference>
<dbReference type="RefSeq" id="WP_219906764.1">
    <property type="nucleotide sequence ID" value="NZ_PVNK01000112.1"/>
</dbReference>
<name>A0A2S9YCA8_9BACT</name>
<dbReference type="InterPro" id="IPR041657">
    <property type="entry name" value="HTH_17"/>
</dbReference>
<dbReference type="NCBIfam" id="TIGR01764">
    <property type="entry name" value="excise"/>
    <property type="match status" value="1"/>
</dbReference>